<dbReference type="PANTHER" id="PTHR30619:SF1">
    <property type="entry name" value="RECOMBINATION PROTEIN 2"/>
    <property type="match status" value="1"/>
</dbReference>
<dbReference type="Gene3D" id="3.60.15.10">
    <property type="entry name" value="Ribonuclease Z/Hydroxyacylglutathione hydrolase-like"/>
    <property type="match status" value="1"/>
</dbReference>
<protein>
    <recommendedName>
        <fullName evidence="3">MBL fold metallo-hydrolase</fullName>
    </recommendedName>
</protein>
<dbReference type="RefSeq" id="WP_188320848.1">
    <property type="nucleotide sequence ID" value="NZ_CP060203.1"/>
</dbReference>
<dbReference type="InterPro" id="IPR036866">
    <property type="entry name" value="RibonucZ/Hydroxyglut_hydro"/>
</dbReference>
<dbReference type="KEGG" id="cmaq:H0S70_11130"/>
<organism evidence="1 2">
    <name type="scientific">Chryseobacterium manosquense</name>
    <dbReference type="NCBI Taxonomy" id="2754694"/>
    <lineage>
        <taxon>Bacteria</taxon>
        <taxon>Pseudomonadati</taxon>
        <taxon>Bacteroidota</taxon>
        <taxon>Flavobacteriia</taxon>
        <taxon>Flavobacteriales</taxon>
        <taxon>Weeksellaceae</taxon>
        <taxon>Chryseobacterium group</taxon>
        <taxon>Chryseobacterium</taxon>
    </lineage>
</organism>
<sequence length="389" mass="44852">MEKYLPAQKIVLADFFDSNEFEKYSSATGLDYPWQKRPTMIEFLNYSQKRVNEGTYYHVEVDVLQSILKRISTNEGSLIVGFKVMLREDDETVFGKSKSFTDNEKIQLNYFLYGRTCILNYKTDYGIKGIDKVVVKNVGQGSCNELWHKKECMIIFDCGTSYSTPSHEVYEMTDNFQQNYHSSRPICIISHWDVDHYHFLLSYSDETIKSFSYIICRNELPTLTARKALGRLKTLNGNAIQPLKVVPPQPSKRSGIELHMSSLVVGNFIHLYNGTKNRNRNKSGIGLVLLKPNKCFIFSADFDYQQISNSILDKVRYNCEQYLIVPHHGGKAGKCVYNYSRKNKLKDAIISVGKNSYEHPFKSNIEFLKSLGFNVIQTLLAKEDYIKEL</sequence>
<reference evidence="1 2" key="1">
    <citation type="submission" date="2020-07" db="EMBL/GenBank/DDBJ databases">
        <title>Complete genome and description of Chryseobacterium manosquense strain Marseille-Q2069 sp. nov.</title>
        <authorList>
            <person name="Boxberger M."/>
        </authorList>
    </citation>
    <scope>NUCLEOTIDE SEQUENCE [LARGE SCALE GENOMIC DNA]</scope>
    <source>
        <strain evidence="1 2">Marseille-Q2069</strain>
    </source>
</reference>
<dbReference type="InterPro" id="IPR052159">
    <property type="entry name" value="Competence_DNA_uptake"/>
</dbReference>
<dbReference type="AlphaFoldDB" id="A0A7H1DV95"/>
<gene>
    <name evidence="1" type="ORF">H0S70_11130</name>
</gene>
<keyword evidence="2" id="KW-1185">Reference proteome</keyword>
<dbReference type="EMBL" id="CP060203">
    <property type="protein sequence ID" value="QNS40903.1"/>
    <property type="molecule type" value="Genomic_DNA"/>
</dbReference>
<evidence type="ECO:0000313" key="2">
    <source>
        <dbReference type="Proteomes" id="UP000516438"/>
    </source>
</evidence>
<dbReference type="PANTHER" id="PTHR30619">
    <property type="entry name" value="DNA INTERNALIZATION/COMPETENCE PROTEIN COMEC/REC2"/>
    <property type="match status" value="1"/>
</dbReference>
<dbReference type="SUPFAM" id="SSF56281">
    <property type="entry name" value="Metallo-hydrolase/oxidoreductase"/>
    <property type="match status" value="1"/>
</dbReference>
<evidence type="ECO:0000313" key="1">
    <source>
        <dbReference type="EMBL" id="QNS40903.1"/>
    </source>
</evidence>
<name>A0A7H1DV95_9FLAO</name>
<accession>A0A7H1DV95</accession>
<dbReference type="Proteomes" id="UP000516438">
    <property type="component" value="Chromosome"/>
</dbReference>
<proteinExistence type="predicted"/>
<evidence type="ECO:0008006" key="3">
    <source>
        <dbReference type="Google" id="ProtNLM"/>
    </source>
</evidence>